<feature type="transmembrane region" description="Helical" evidence="5">
    <location>
        <begin position="12"/>
        <end position="31"/>
    </location>
</feature>
<proteinExistence type="predicted"/>
<keyword evidence="5" id="KW-0812">Transmembrane</keyword>
<evidence type="ECO:0000256" key="4">
    <source>
        <dbReference type="SAM" id="MobiDB-lite"/>
    </source>
</evidence>
<comment type="caution">
    <text evidence="8">The sequence shown here is derived from an EMBL/GenBank/DDBJ whole genome shotgun (WGS) entry which is preliminary data.</text>
</comment>
<reference evidence="8" key="1">
    <citation type="submission" date="2020-10" db="EMBL/GenBank/DDBJ databases">
        <authorList>
            <person name="Gilroy R."/>
        </authorList>
    </citation>
    <scope>NUCLEOTIDE SEQUENCE</scope>
    <source>
        <strain evidence="8">10669</strain>
    </source>
</reference>
<dbReference type="GO" id="GO:0004180">
    <property type="term" value="F:carboxypeptidase activity"/>
    <property type="evidence" value="ECO:0007669"/>
    <property type="project" value="UniProtKB-KW"/>
</dbReference>
<dbReference type="SUPFAM" id="SSF56601">
    <property type="entry name" value="beta-lactamase/transpeptidase-like"/>
    <property type="match status" value="1"/>
</dbReference>
<keyword evidence="2" id="KW-0378">Hydrolase</keyword>
<dbReference type="Pfam" id="PF03717">
    <property type="entry name" value="PBP_dimer"/>
    <property type="match status" value="1"/>
</dbReference>
<dbReference type="SUPFAM" id="SSF56519">
    <property type="entry name" value="Penicillin binding protein dimerisation domain"/>
    <property type="match status" value="1"/>
</dbReference>
<dbReference type="Gene3D" id="3.40.710.10">
    <property type="entry name" value="DD-peptidase/beta-lactamase superfamily"/>
    <property type="match status" value="1"/>
</dbReference>
<keyword evidence="5" id="KW-1133">Transmembrane helix</keyword>
<sequence>MENLIASGWRFRLVAGTVACCFCAVIGRLWWIQVCTADRYRSAAEENRSISEVYPASRGKITDSRGNILAQNKEVFSLRGDQELVTAADREKFPQIAALLGISEEELREKLDPPRTPETRVNRYVLIKKDIDEDVAKKAVALLPKTVPDEKGRMVSRSYFPISIERRFVRTYPLGSRAAHLIGYVNREDKAVSGVELALNRFLEGEDGWRESQTDGRRREQPRMRSRDVPARDGYSVRLTVDAMIQGFAEEACEKIVREYAPISSSVIVSEARTGRILALANSPTFDLNRFSSEPLENQRNRAVTDVYEPGSVFKIVSVASALDRGVVTENTVFDCSLTRAPYRGKMRALPREDHEMDKLSVREIIRQSSNRGTAQIAMRFCEKFGEHAYVDCVRSFGFGEKTRLVGASGEQTGIVLPPEKWDGLTITRMPMGHAVAATPLQTHGAMSVIASGGLLMKPQLILAVADAQGNEVLAFPPTPRRRVVSEKTAALVAGMLREAVGGENGNTGKNANIPGYAVAGKTGTTQKIVNGKYSNEFYVASFSGFFPADNPRIVITVVIDGPTYYAERWIAKRDARGKVMRYPNGTMMMEKKRVRTRAYGGSVAAPVFREVAEKIIRWLEIPPSAAE</sequence>
<keyword evidence="2" id="KW-0121">Carboxypeptidase</keyword>
<evidence type="ECO:0000259" key="6">
    <source>
        <dbReference type="Pfam" id="PF00905"/>
    </source>
</evidence>
<dbReference type="Proteomes" id="UP000886812">
    <property type="component" value="Unassembled WGS sequence"/>
</dbReference>
<dbReference type="GO" id="GO:0071555">
    <property type="term" value="P:cell wall organization"/>
    <property type="evidence" value="ECO:0007669"/>
    <property type="project" value="TreeGrafter"/>
</dbReference>
<reference evidence="8" key="2">
    <citation type="journal article" date="2021" name="PeerJ">
        <title>Extensive microbial diversity within the chicken gut microbiome revealed by metagenomics and culture.</title>
        <authorList>
            <person name="Gilroy R."/>
            <person name="Ravi A."/>
            <person name="Getino M."/>
            <person name="Pursley I."/>
            <person name="Horton D.L."/>
            <person name="Alikhan N.F."/>
            <person name="Baker D."/>
            <person name="Gharbi K."/>
            <person name="Hall N."/>
            <person name="Watson M."/>
            <person name="Adriaenssens E.M."/>
            <person name="Foster-Nyarko E."/>
            <person name="Jarju S."/>
            <person name="Secka A."/>
            <person name="Antonio M."/>
            <person name="Oren A."/>
            <person name="Chaudhuri R.R."/>
            <person name="La Ragione R."/>
            <person name="Hildebrand F."/>
            <person name="Pallen M.J."/>
        </authorList>
    </citation>
    <scope>NUCLEOTIDE SEQUENCE</scope>
    <source>
        <strain evidence="8">10669</strain>
    </source>
</reference>
<feature type="region of interest" description="Disordered" evidence="4">
    <location>
        <begin position="209"/>
        <end position="229"/>
    </location>
</feature>
<gene>
    <name evidence="8" type="ORF">IAC75_01110</name>
</gene>
<evidence type="ECO:0000256" key="5">
    <source>
        <dbReference type="SAM" id="Phobius"/>
    </source>
</evidence>
<evidence type="ECO:0000256" key="2">
    <source>
        <dbReference type="ARBA" id="ARBA00022645"/>
    </source>
</evidence>
<evidence type="ECO:0000256" key="3">
    <source>
        <dbReference type="ARBA" id="ARBA00023136"/>
    </source>
</evidence>
<dbReference type="GO" id="GO:0005886">
    <property type="term" value="C:plasma membrane"/>
    <property type="evidence" value="ECO:0007669"/>
    <property type="project" value="TreeGrafter"/>
</dbReference>
<protein>
    <submittedName>
        <fullName evidence="8">Penicillin-binding protein 2</fullName>
    </submittedName>
</protein>
<dbReference type="PANTHER" id="PTHR30627:SF1">
    <property type="entry name" value="PEPTIDOGLYCAN D,D-TRANSPEPTIDASE FTSI"/>
    <property type="match status" value="1"/>
</dbReference>
<dbReference type="InterPro" id="IPR036138">
    <property type="entry name" value="PBP_dimer_sf"/>
</dbReference>
<dbReference type="InterPro" id="IPR012338">
    <property type="entry name" value="Beta-lactam/transpept-like"/>
</dbReference>
<dbReference type="Gene3D" id="3.30.450.330">
    <property type="match status" value="1"/>
</dbReference>
<keyword evidence="3 5" id="KW-0472">Membrane</keyword>
<comment type="subcellular location">
    <subcellularLocation>
        <location evidence="1">Membrane</location>
    </subcellularLocation>
</comment>
<evidence type="ECO:0000313" key="8">
    <source>
        <dbReference type="EMBL" id="HIV03736.1"/>
    </source>
</evidence>
<dbReference type="PANTHER" id="PTHR30627">
    <property type="entry name" value="PEPTIDOGLYCAN D,D-TRANSPEPTIDASE"/>
    <property type="match status" value="1"/>
</dbReference>
<feature type="domain" description="Penicillin-binding protein dimerisation" evidence="7">
    <location>
        <begin position="55"/>
        <end position="217"/>
    </location>
</feature>
<dbReference type="Pfam" id="PF00905">
    <property type="entry name" value="Transpeptidase"/>
    <property type="match status" value="1"/>
</dbReference>
<dbReference type="InterPro" id="IPR050515">
    <property type="entry name" value="Beta-lactam/transpept"/>
</dbReference>
<organism evidence="8 9">
    <name type="scientific">Candidatus Spyradosoma merdigallinarum</name>
    <dbReference type="NCBI Taxonomy" id="2840950"/>
    <lineage>
        <taxon>Bacteria</taxon>
        <taxon>Pseudomonadati</taxon>
        <taxon>Verrucomicrobiota</taxon>
        <taxon>Opitutia</taxon>
        <taxon>Opitutia incertae sedis</taxon>
        <taxon>Candidatus Spyradosoma</taxon>
    </lineage>
</organism>
<dbReference type="AlphaFoldDB" id="A0A9D1NJJ6"/>
<accession>A0A9D1NJJ6</accession>
<dbReference type="Gene3D" id="3.90.1310.10">
    <property type="entry name" value="Penicillin-binding protein 2a (Domain 2)"/>
    <property type="match status" value="1"/>
</dbReference>
<keyword evidence="2" id="KW-0645">Protease</keyword>
<evidence type="ECO:0000313" key="9">
    <source>
        <dbReference type="Proteomes" id="UP000886812"/>
    </source>
</evidence>
<dbReference type="InterPro" id="IPR001460">
    <property type="entry name" value="PCN-bd_Tpept"/>
</dbReference>
<name>A0A9D1NJJ6_9BACT</name>
<feature type="domain" description="Penicillin-binding protein transpeptidase" evidence="6">
    <location>
        <begin position="266"/>
        <end position="567"/>
    </location>
</feature>
<evidence type="ECO:0000256" key="1">
    <source>
        <dbReference type="ARBA" id="ARBA00004370"/>
    </source>
</evidence>
<evidence type="ECO:0000259" key="7">
    <source>
        <dbReference type="Pfam" id="PF03717"/>
    </source>
</evidence>
<dbReference type="InterPro" id="IPR005311">
    <property type="entry name" value="PBP_dimer"/>
</dbReference>
<dbReference type="EMBL" id="DVOG01000029">
    <property type="protein sequence ID" value="HIV03736.1"/>
    <property type="molecule type" value="Genomic_DNA"/>
</dbReference>
<dbReference type="GO" id="GO:0008658">
    <property type="term" value="F:penicillin binding"/>
    <property type="evidence" value="ECO:0007669"/>
    <property type="project" value="InterPro"/>
</dbReference>